<organism evidence="2 3">
    <name type="scientific">Pseudomonas aeruginosa</name>
    <dbReference type="NCBI Taxonomy" id="287"/>
    <lineage>
        <taxon>Bacteria</taxon>
        <taxon>Pseudomonadati</taxon>
        <taxon>Pseudomonadota</taxon>
        <taxon>Gammaproteobacteria</taxon>
        <taxon>Pseudomonadales</taxon>
        <taxon>Pseudomonadaceae</taxon>
        <taxon>Pseudomonas</taxon>
    </lineage>
</organism>
<dbReference type="Proteomes" id="UP000253594">
    <property type="component" value="Unassembled WGS sequence"/>
</dbReference>
<dbReference type="EMBL" id="QORE01003869">
    <property type="protein sequence ID" value="RCI66182.1"/>
    <property type="molecule type" value="Genomic_DNA"/>
</dbReference>
<protein>
    <submittedName>
        <fullName evidence="2">ABC transporter permease</fullName>
    </submittedName>
</protein>
<keyword evidence="1" id="KW-1133">Transmembrane helix</keyword>
<gene>
    <name evidence="2" type="ORF">DT376_43890</name>
</gene>
<dbReference type="AlphaFoldDB" id="A0A367LU06"/>
<name>A0A367LU06_PSEAI</name>
<proteinExistence type="predicted"/>
<evidence type="ECO:0000313" key="2">
    <source>
        <dbReference type="EMBL" id="RCI66182.1"/>
    </source>
</evidence>
<reference evidence="2 3" key="1">
    <citation type="submission" date="2018-07" db="EMBL/GenBank/DDBJ databases">
        <title>Mechanisms of high-level aminoglycoside resistance among Gram-negative pathogens in Brazil.</title>
        <authorList>
            <person name="Ballaben A.S."/>
            <person name="Darini A.L.C."/>
            <person name="Doi Y."/>
        </authorList>
    </citation>
    <scope>NUCLEOTIDE SEQUENCE [LARGE SCALE GENOMIC DNA]</scope>
    <source>
        <strain evidence="2 3">B2-305</strain>
    </source>
</reference>
<keyword evidence="1" id="KW-0812">Transmembrane</keyword>
<evidence type="ECO:0000256" key="1">
    <source>
        <dbReference type="SAM" id="Phobius"/>
    </source>
</evidence>
<evidence type="ECO:0000313" key="3">
    <source>
        <dbReference type="Proteomes" id="UP000253594"/>
    </source>
</evidence>
<sequence>WPEQAMPDWVRGLADALPSTWAIRAIAEMNQMDLPLREVSDHAQVLLGMAAPYALLGTLLYQYRNWRLHNLKGW</sequence>
<comment type="caution">
    <text evidence="2">The sequence shown here is derived from an EMBL/GenBank/DDBJ whole genome shotgun (WGS) entry which is preliminary data.</text>
</comment>
<accession>A0A367LU06</accession>
<feature type="transmembrane region" description="Helical" evidence="1">
    <location>
        <begin position="42"/>
        <end position="63"/>
    </location>
</feature>
<feature type="non-terminal residue" evidence="2">
    <location>
        <position position="1"/>
    </location>
</feature>
<keyword evidence="1" id="KW-0472">Membrane</keyword>